<dbReference type="InterPro" id="IPR029058">
    <property type="entry name" value="AB_hydrolase_fold"/>
</dbReference>
<dbReference type="CDD" id="cd00519">
    <property type="entry name" value="Lipase_3"/>
    <property type="match status" value="1"/>
</dbReference>
<dbReference type="Pfam" id="PF01764">
    <property type="entry name" value="Lipase_3"/>
    <property type="match status" value="1"/>
</dbReference>
<gene>
    <name evidence="2" type="ORF">GSBLH_T00006432001</name>
</gene>
<proteinExistence type="predicted"/>
<dbReference type="PANTHER" id="PTHR46023">
    <property type="entry name" value="LIPASE CLASS 3 PROTEIN-LIKE"/>
    <property type="match status" value="1"/>
</dbReference>
<feature type="domain" description="Fungal lipase-type" evidence="1">
    <location>
        <begin position="160"/>
        <end position="307"/>
    </location>
</feature>
<sequence length="474" mass="53751">MQNILTSLLLPHFRSIAGLSVSQLLYGFLQAAQNQKPIQYNGELIDLDSKIVHEIEHYSRMAVASYGRKVTMKSNLSTFNPESFLPTDDSPFYTNDITSMLEIQLGDDAYLEFLLDHCGLQVEDLLYYCFEGASLNTSNGTEFHSPPVFILRDTMSRSIVVLVRGTHDFNDILIDIYGKEMKWEEGFVHEVLIHISHHSQGIGMIAKSIATDPQILSILEEALTQHTDYTLKVVGHSLGASIAALTAIYWHTHHTFRSFENRGENELFLRCFAFAPPPAISKEVKEKGVGFVYSVVNEDDIVPRLNTIRQYVDPSIVNSCADKDSEDREELRRSFRQISHHSISEEKEVYPILSKSIFSSSYAPVMPNVGNEIDASIYGSYVLPGSIYLFHPAIADGKKYLEYEEEKNMYVKSIKSLISLFVARQAPKAPGVMYFSSEQQFPQVVRLSLYFTIHHNFAMYENAIREIVNGNTQK</sequence>
<dbReference type="EMBL" id="FN668649">
    <property type="protein sequence ID" value="CBK22287.2"/>
    <property type="molecule type" value="Genomic_DNA"/>
</dbReference>
<dbReference type="SUPFAM" id="SSF53474">
    <property type="entry name" value="alpha/beta-Hydrolases"/>
    <property type="match status" value="1"/>
</dbReference>
<dbReference type="OrthoDB" id="45753at2759"/>
<reference evidence="2" key="1">
    <citation type="submission" date="2010-02" db="EMBL/GenBank/DDBJ databases">
        <title>Sequencing and annotation of the Blastocystis hominis genome.</title>
        <authorList>
            <person name="Wincker P."/>
        </authorList>
    </citation>
    <scope>NUCLEOTIDE SEQUENCE</scope>
    <source>
        <strain evidence="2">Singapore isolate B</strain>
    </source>
</reference>
<evidence type="ECO:0000313" key="3">
    <source>
        <dbReference type="Proteomes" id="UP000008312"/>
    </source>
</evidence>
<accession>D8M2J8</accession>
<protein>
    <recommendedName>
        <fullName evidence="1">Fungal lipase-type domain-containing protein</fullName>
    </recommendedName>
</protein>
<evidence type="ECO:0000313" key="2">
    <source>
        <dbReference type="EMBL" id="CBK22287.2"/>
    </source>
</evidence>
<dbReference type="RefSeq" id="XP_012896335.1">
    <property type="nucleotide sequence ID" value="XM_013040881.1"/>
</dbReference>
<dbReference type="Proteomes" id="UP000008312">
    <property type="component" value="Unassembled WGS sequence"/>
</dbReference>
<dbReference type="InParanoid" id="D8M2J8"/>
<dbReference type="GO" id="GO:0006629">
    <property type="term" value="P:lipid metabolic process"/>
    <property type="evidence" value="ECO:0007669"/>
    <property type="project" value="InterPro"/>
</dbReference>
<dbReference type="InterPro" id="IPR002921">
    <property type="entry name" value="Fungal_lipase-type"/>
</dbReference>
<name>D8M2J8_BLAHO</name>
<organism evidence="2">
    <name type="scientific">Blastocystis hominis</name>
    <dbReference type="NCBI Taxonomy" id="12968"/>
    <lineage>
        <taxon>Eukaryota</taxon>
        <taxon>Sar</taxon>
        <taxon>Stramenopiles</taxon>
        <taxon>Bigyra</taxon>
        <taxon>Opalozoa</taxon>
        <taxon>Opalinata</taxon>
        <taxon>Blastocystidae</taxon>
        <taxon>Blastocystis</taxon>
    </lineage>
</organism>
<evidence type="ECO:0000259" key="1">
    <source>
        <dbReference type="Pfam" id="PF01764"/>
    </source>
</evidence>
<keyword evidence="3" id="KW-1185">Reference proteome</keyword>
<dbReference type="GeneID" id="24922556"/>
<dbReference type="Gene3D" id="3.40.50.1820">
    <property type="entry name" value="alpha/beta hydrolase"/>
    <property type="match status" value="1"/>
</dbReference>
<dbReference type="PANTHER" id="PTHR46023:SF6">
    <property type="entry name" value="LIPASE CLASS 3 FAMILY PROTEIN"/>
    <property type="match status" value="1"/>
</dbReference>
<dbReference type="AlphaFoldDB" id="D8M2J8"/>